<keyword evidence="5 6" id="KW-0472">Membrane</keyword>
<gene>
    <name evidence="7" type="ORF">AN619_16880</name>
</gene>
<reference evidence="7 8" key="1">
    <citation type="submission" date="2015-12" db="EMBL/GenBank/DDBJ databases">
        <title>Draft genome sequence of the thermoanaerobe Thermotalea metallivorans, an isolate from the runoff channel of the Great Artesian Basin, Australia.</title>
        <authorList>
            <person name="Patel B.K."/>
        </authorList>
    </citation>
    <scope>NUCLEOTIDE SEQUENCE [LARGE SCALE GENOMIC DNA]</scope>
    <source>
        <strain evidence="7 8">B2-1</strain>
    </source>
</reference>
<feature type="transmembrane region" description="Helical" evidence="6">
    <location>
        <begin position="65"/>
        <end position="92"/>
    </location>
</feature>
<comment type="subcellular location">
    <subcellularLocation>
        <location evidence="1">Membrane</location>
        <topology evidence="1">Multi-pass membrane protein</topology>
    </subcellularLocation>
</comment>
<proteinExistence type="inferred from homology"/>
<dbReference type="InterPro" id="IPR002549">
    <property type="entry name" value="AI-2E-like"/>
</dbReference>
<dbReference type="EMBL" id="LOEE01000034">
    <property type="protein sequence ID" value="KXG75424.1"/>
    <property type="molecule type" value="Genomic_DNA"/>
</dbReference>
<dbReference type="Pfam" id="PF01594">
    <property type="entry name" value="AI-2E_transport"/>
    <property type="match status" value="1"/>
</dbReference>
<feature type="transmembrane region" description="Helical" evidence="6">
    <location>
        <begin position="210"/>
        <end position="239"/>
    </location>
</feature>
<dbReference type="GO" id="GO:0055085">
    <property type="term" value="P:transmembrane transport"/>
    <property type="evidence" value="ECO:0007669"/>
    <property type="project" value="TreeGrafter"/>
</dbReference>
<evidence type="ECO:0000256" key="4">
    <source>
        <dbReference type="ARBA" id="ARBA00022989"/>
    </source>
</evidence>
<dbReference type="AlphaFoldDB" id="A0A140L4E9"/>
<dbReference type="STRING" id="520762.AN619_16880"/>
<dbReference type="NCBIfam" id="TIGR02872">
    <property type="entry name" value="spore_ytvI"/>
    <property type="match status" value="1"/>
</dbReference>
<dbReference type="OrthoDB" id="9774361at2"/>
<evidence type="ECO:0000256" key="1">
    <source>
        <dbReference type="ARBA" id="ARBA00004141"/>
    </source>
</evidence>
<feature type="transmembrane region" description="Helical" evidence="6">
    <location>
        <begin position="319"/>
        <end position="344"/>
    </location>
</feature>
<dbReference type="Proteomes" id="UP000070456">
    <property type="component" value="Unassembled WGS sequence"/>
</dbReference>
<dbReference type="PANTHER" id="PTHR21716:SF68">
    <property type="entry name" value="TRANSPORT PROTEIN YTVI-RELATED"/>
    <property type="match status" value="1"/>
</dbReference>
<evidence type="ECO:0000256" key="5">
    <source>
        <dbReference type="ARBA" id="ARBA00023136"/>
    </source>
</evidence>
<keyword evidence="8" id="KW-1185">Reference proteome</keyword>
<sequence length="356" mass="40000">MDMELKKYFPFLVRLFIIALTILGIYFLSTTFIFYVLPFILGWIIASIIEPTVDLMNHRFKIPRGLSAFIATLFFVLFTGLLISLIGGIIIVELTKLSISLPEYSKKIYFQGLPFFERAQNVYFTLPPDIAQQIVNGLNTLLQNLTNLLGIIISSLLSFLSGIPRVLIFILVTIISAFFIARDKKMITRFIRAQIPDHLLNKGKVLKHDLLFALIGYIKAQLILMSITFVECIIGLTIIGIDYAVIIALLASIIDAFPILGTGSVFVPMILWHLITAKYKTAISLAVLYGIIIFVRQLLEPKILGTQIGLYPLVTLMSMYIGLKIFGVIGLIIGPISMIIFMALQKIDILPKWKQP</sequence>
<evidence type="ECO:0000256" key="3">
    <source>
        <dbReference type="ARBA" id="ARBA00022692"/>
    </source>
</evidence>
<name>A0A140L4E9_9FIRM</name>
<accession>A0A140L4E9</accession>
<keyword evidence="4 6" id="KW-1133">Transmembrane helix</keyword>
<comment type="caution">
    <text evidence="7">The sequence shown here is derived from an EMBL/GenBank/DDBJ whole genome shotgun (WGS) entry which is preliminary data.</text>
</comment>
<keyword evidence="3 6" id="KW-0812">Transmembrane</keyword>
<dbReference type="PANTHER" id="PTHR21716">
    <property type="entry name" value="TRANSMEMBRANE PROTEIN"/>
    <property type="match status" value="1"/>
</dbReference>
<evidence type="ECO:0000313" key="7">
    <source>
        <dbReference type="EMBL" id="KXG75424.1"/>
    </source>
</evidence>
<protein>
    <recommendedName>
        <fullName evidence="9">Sporulation integral membrane protein YtvI</fullName>
    </recommendedName>
</protein>
<feature type="transmembrane region" description="Helical" evidence="6">
    <location>
        <begin position="245"/>
        <end position="275"/>
    </location>
</feature>
<dbReference type="GO" id="GO:0016020">
    <property type="term" value="C:membrane"/>
    <property type="evidence" value="ECO:0007669"/>
    <property type="project" value="UniProtKB-SubCell"/>
</dbReference>
<dbReference type="InterPro" id="IPR014227">
    <property type="entry name" value="YtvI-like"/>
</dbReference>
<feature type="transmembrane region" description="Helical" evidence="6">
    <location>
        <begin position="282"/>
        <end position="299"/>
    </location>
</feature>
<dbReference type="RefSeq" id="WP_068556282.1">
    <property type="nucleotide sequence ID" value="NZ_LOEE01000034.1"/>
</dbReference>
<evidence type="ECO:0000256" key="6">
    <source>
        <dbReference type="SAM" id="Phobius"/>
    </source>
</evidence>
<comment type="similarity">
    <text evidence="2">Belongs to the autoinducer-2 exporter (AI-2E) (TC 2.A.86) family.</text>
</comment>
<evidence type="ECO:0008006" key="9">
    <source>
        <dbReference type="Google" id="ProtNLM"/>
    </source>
</evidence>
<evidence type="ECO:0000313" key="8">
    <source>
        <dbReference type="Proteomes" id="UP000070456"/>
    </source>
</evidence>
<feature type="transmembrane region" description="Helical" evidence="6">
    <location>
        <begin position="148"/>
        <end position="181"/>
    </location>
</feature>
<organism evidence="7 8">
    <name type="scientific">Thermotalea metallivorans</name>
    <dbReference type="NCBI Taxonomy" id="520762"/>
    <lineage>
        <taxon>Bacteria</taxon>
        <taxon>Bacillati</taxon>
        <taxon>Bacillota</taxon>
        <taxon>Clostridia</taxon>
        <taxon>Peptostreptococcales</taxon>
        <taxon>Thermotaleaceae</taxon>
        <taxon>Thermotalea</taxon>
    </lineage>
</organism>
<evidence type="ECO:0000256" key="2">
    <source>
        <dbReference type="ARBA" id="ARBA00009773"/>
    </source>
</evidence>
<feature type="transmembrane region" description="Helical" evidence="6">
    <location>
        <begin position="35"/>
        <end position="53"/>
    </location>
</feature>